<dbReference type="FunFam" id="3.40.50.200:FF:000006">
    <property type="entry name" value="Subtilisin-like protease SBT1.5"/>
    <property type="match status" value="1"/>
</dbReference>
<keyword evidence="2 8" id="KW-0645">Protease</keyword>
<feature type="active site" description="Charge relay system" evidence="7 8">
    <location>
        <position position="206"/>
    </location>
</feature>
<evidence type="ECO:0000259" key="9">
    <source>
        <dbReference type="Pfam" id="PF00082"/>
    </source>
</evidence>
<dbReference type="Proteomes" id="UP001281410">
    <property type="component" value="Unassembled WGS sequence"/>
</dbReference>
<name>A0AAE0A705_9ROSI</name>
<feature type="active site" description="Charge relay system" evidence="7 8">
    <location>
        <position position="538"/>
    </location>
</feature>
<protein>
    <recommendedName>
        <fullName evidence="14">Subtilisin-like protease SBT3.18</fullName>
    </recommendedName>
</protein>
<evidence type="ECO:0000256" key="8">
    <source>
        <dbReference type="PROSITE-ProRule" id="PRU01240"/>
    </source>
</evidence>
<evidence type="ECO:0000256" key="2">
    <source>
        <dbReference type="ARBA" id="ARBA00022670"/>
    </source>
</evidence>
<reference evidence="12" key="1">
    <citation type="journal article" date="2023" name="Plant J.">
        <title>Genome sequences and population genomics provide insights into the demographic history, inbreeding, and mutation load of two 'living fossil' tree species of Dipteronia.</title>
        <authorList>
            <person name="Feng Y."/>
            <person name="Comes H.P."/>
            <person name="Chen J."/>
            <person name="Zhu S."/>
            <person name="Lu R."/>
            <person name="Zhang X."/>
            <person name="Li P."/>
            <person name="Qiu J."/>
            <person name="Olsen K.M."/>
            <person name="Qiu Y."/>
        </authorList>
    </citation>
    <scope>NUCLEOTIDE SEQUENCE</scope>
    <source>
        <strain evidence="12">NBL</strain>
    </source>
</reference>
<dbReference type="Pfam" id="PF00082">
    <property type="entry name" value="Peptidase_S8"/>
    <property type="match status" value="1"/>
</dbReference>
<dbReference type="InterPro" id="IPR036852">
    <property type="entry name" value="Peptidase_S8/S53_dom_sf"/>
</dbReference>
<evidence type="ECO:0000259" key="10">
    <source>
        <dbReference type="Pfam" id="PF05922"/>
    </source>
</evidence>
<evidence type="ECO:0000256" key="6">
    <source>
        <dbReference type="ARBA" id="ARBA00023180"/>
    </source>
</evidence>
<dbReference type="FunFam" id="3.30.70.80:FF:000002">
    <property type="entry name" value="Subtilisin-like protease SBT5.3"/>
    <property type="match status" value="1"/>
</dbReference>
<dbReference type="Gene3D" id="3.30.70.80">
    <property type="entry name" value="Peptidase S8 propeptide/proteinase inhibitor I9"/>
    <property type="match status" value="1"/>
</dbReference>
<dbReference type="GO" id="GO:0006508">
    <property type="term" value="P:proteolysis"/>
    <property type="evidence" value="ECO:0007669"/>
    <property type="project" value="UniProtKB-KW"/>
</dbReference>
<dbReference type="InterPro" id="IPR015500">
    <property type="entry name" value="Peptidase_S8_subtilisin-rel"/>
</dbReference>
<evidence type="ECO:0000256" key="7">
    <source>
        <dbReference type="PIRSR" id="PIRSR615500-1"/>
    </source>
</evidence>
<dbReference type="EMBL" id="JANJYJ010000006">
    <property type="protein sequence ID" value="KAK3204849.1"/>
    <property type="molecule type" value="Genomic_DNA"/>
</dbReference>
<feature type="active site" description="Charge relay system" evidence="7 8">
    <location>
        <position position="127"/>
    </location>
</feature>
<proteinExistence type="inferred from homology"/>
<dbReference type="InterPro" id="IPR045051">
    <property type="entry name" value="SBT"/>
</dbReference>
<feature type="domain" description="Subtilisin-like protease fibronectin type-III" evidence="11">
    <location>
        <begin position="654"/>
        <end position="753"/>
    </location>
</feature>
<dbReference type="InterPro" id="IPR041469">
    <property type="entry name" value="Subtilisin-like_FN3"/>
</dbReference>
<dbReference type="InterPro" id="IPR034197">
    <property type="entry name" value="Peptidases_S8_3"/>
</dbReference>
<sequence>MDCCDNKVYIVYLGLNQYPDSPNLTSKSHLQLLSSVFESEEDAKRSMIYSYKHSFSGFSAKINASQASSLAKMAGVISVFKGQTLKLHTTRSWNFLGLTLYGIDEDHHQLTPSQLAYGNDIIVGVLDTGVWPESESFQDNEQCLGPIPSSWKGRCVQGENFDPKKACNRKLIGARYYLKGFEETFGPLNTSSGNQEYRSPCDFLGHGTHTASTAVGSVVRNASFLGLGRGTARGGAPRARLAVYKVCWGRGLEGKCSEADILAAFDEALHDGVHVISASFGEPPPLRPFFASSADIGSFHGMQRGVSVVFSAGNDDSSQPSVVQNVAPWSICVAASSIDRTFPTQIIVNGDFSIMGESFISREIRARLADAPTYFLNGVCEMEMWNGKLATGKVVICFSTRGTVKGEAAAALGKANASALIFAQPITLQIPELLDFIPIVLVDITQGTQLQYYLAQFPKLPIVQLKPTKTSIGKSPPPVVAYFSSRGPSSISPDILKAGPDITAPGTSILAAWPTSTPPSLYPVDGRSVNWNFQSGTSMSCPHVAGVVALIKSAHPSWSPAAIRSALMTTALTRDTTHDSILAGGSMKVSDPFDVGSGHINPIKAMDPGLVYDLKPNDYILFLCNIGYTQEKLQKIVLPLPGTKTISCPQTNTDINYPSITVSNLQSSVKTIKRTVKNVGGKRSVVYFCSSIVEPDGVEVVVWPRVLFFSFYKEELSFYVTLKPVKASQGRYDFGEIVWSDGFHHHVRTPLIVFLNDTFITMDHHHHTSF</sequence>
<dbReference type="CDD" id="cd04852">
    <property type="entry name" value="Peptidases_S8_3"/>
    <property type="match status" value="1"/>
</dbReference>
<evidence type="ECO:0008006" key="14">
    <source>
        <dbReference type="Google" id="ProtNLM"/>
    </source>
</evidence>
<dbReference type="Gene3D" id="3.50.30.30">
    <property type="match status" value="1"/>
</dbReference>
<keyword evidence="3" id="KW-0732">Signal</keyword>
<keyword evidence="6" id="KW-0325">Glycoprotein</keyword>
<dbReference type="Gene3D" id="3.40.50.200">
    <property type="entry name" value="Peptidase S8/S53 domain"/>
    <property type="match status" value="1"/>
</dbReference>
<dbReference type="AlphaFoldDB" id="A0AAE0A705"/>
<evidence type="ECO:0000256" key="4">
    <source>
        <dbReference type="ARBA" id="ARBA00022801"/>
    </source>
</evidence>
<evidence type="ECO:0000256" key="1">
    <source>
        <dbReference type="ARBA" id="ARBA00011073"/>
    </source>
</evidence>
<evidence type="ECO:0000256" key="3">
    <source>
        <dbReference type="ARBA" id="ARBA00022729"/>
    </source>
</evidence>
<dbReference type="PROSITE" id="PS51892">
    <property type="entry name" value="SUBTILASE"/>
    <property type="match status" value="1"/>
</dbReference>
<dbReference type="Pfam" id="PF17766">
    <property type="entry name" value="fn3_6"/>
    <property type="match status" value="1"/>
</dbReference>
<comment type="caution">
    <text evidence="12">The sequence shown here is derived from an EMBL/GenBank/DDBJ whole genome shotgun (WGS) entry which is preliminary data.</text>
</comment>
<feature type="domain" description="Inhibitor I9" evidence="10">
    <location>
        <begin position="8"/>
        <end position="88"/>
    </location>
</feature>
<gene>
    <name evidence="12" type="ORF">Dsin_018895</name>
</gene>
<evidence type="ECO:0000256" key="5">
    <source>
        <dbReference type="ARBA" id="ARBA00022825"/>
    </source>
</evidence>
<keyword evidence="4 8" id="KW-0378">Hydrolase</keyword>
<feature type="domain" description="Peptidase S8/S53" evidence="9">
    <location>
        <begin position="118"/>
        <end position="573"/>
    </location>
</feature>
<keyword evidence="5 8" id="KW-0720">Serine protease</keyword>
<dbReference type="SUPFAM" id="SSF52743">
    <property type="entry name" value="Subtilisin-like"/>
    <property type="match status" value="1"/>
</dbReference>
<dbReference type="PRINTS" id="PR00723">
    <property type="entry name" value="SUBTILISIN"/>
</dbReference>
<evidence type="ECO:0000313" key="12">
    <source>
        <dbReference type="EMBL" id="KAK3204849.1"/>
    </source>
</evidence>
<organism evidence="12 13">
    <name type="scientific">Dipteronia sinensis</name>
    <dbReference type="NCBI Taxonomy" id="43782"/>
    <lineage>
        <taxon>Eukaryota</taxon>
        <taxon>Viridiplantae</taxon>
        <taxon>Streptophyta</taxon>
        <taxon>Embryophyta</taxon>
        <taxon>Tracheophyta</taxon>
        <taxon>Spermatophyta</taxon>
        <taxon>Magnoliopsida</taxon>
        <taxon>eudicotyledons</taxon>
        <taxon>Gunneridae</taxon>
        <taxon>Pentapetalae</taxon>
        <taxon>rosids</taxon>
        <taxon>malvids</taxon>
        <taxon>Sapindales</taxon>
        <taxon>Sapindaceae</taxon>
        <taxon>Hippocastanoideae</taxon>
        <taxon>Acereae</taxon>
        <taxon>Dipteronia</taxon>
    </lineage>
</organism>
<dbReference type="InterPro" id="IPR000209">
    <property type="entry name" value="Peptidase_S8/S53_dom"/>
</dbReference>
<dbReference type="InterPro" id="IPR037045">
    <property type="entry name" value="S8pro/Inhibitor_I9_sf"/>
</dbReference>
<dbReference type="InterPro" id="IPR010259">
    <property type="entry name" value="S8pro/Inhibitor_I9"/>
</dbReference>
<accession>A0AAE0A705</accession>
<dbReference type="PANTHER" id="PTHR10795">
    <property type="entry name" value="PROPROTEIN CONVERTASE SUBTILISIN/KEXIN"/>
    <property type="match status" value="1"/>
</dbReference>
<dbReference type="Gene3D" id="2.60.40.2310">
    <property type="match status" value="1"/>
</dbReference>
<keyword evidence="13" id="KW-1185">Reference proteome</keyword>
<dbReference type="Pfam" id="PF05922">
    <property type="entry name" value="Inhibitor_I9"/>
    <property type="match status" value="1"/>
</dbReference>
<comment type="similarity">
    <text evidence="1 8">Belongs to the peptidase S8 family.</text>
</comment>
<evidence type="ECO:0000313" key="13">
    <source>
        <dbReference type="Proteomes" id="UP001281410"/>
    </source>
</evidence>
<dbReference type="PROSITE" id="PS00138">
    <property type="entry name" value="SUBTILASE_SER"/>
    <property type="match status" value="1"/>
</dbReference>
<dbReference type="InterPro" id="IPR023828">
    <property type="entry name" value="Peptidase_S8_Ser-AS"/>
</dbReference>
<dbReference type="GO" id="GO:0004252">
    <property type="term" value="F:serine-type endopeptidase activity"/>
    <property type="evidence" value="ECO:0007669"/>
    <property type="project" value="UniProtKB-UniRule"/>
</dbReference>
<evidence type="ECO:0000259" key="11">
    <source>
        <dbReference type="Pfam" id="PF17766"/>
    </source>
</evidence>